<protein>
    <submittedName>
        <fullName evidence="5">Uncharacterized protein</fullName>
    </submittedName>
</protein>
<evidence type="ECO:0000256" key="3">
    <source>
        <dbReference type="ARBA" id="ARBA00023269"/>
    </source>
</evidence>
<evidence type="ECO:0000256" key="4">
    <source>
        <dbReference type="SAM" id="MobiDB-lite"/>
    </source>
</evidence>
<evidence type="ECO:0000313" key="6">
    <source>
        <dbReference type="Proteomes" id="UP001215598"/>
    </source>
</evidence>
<dbReference type="Gene3D" id="3.30.40.10">
    <property type="entry name" value="Zinc/RING finger domain, C3HC4 (zinc finger)"/>
    <property type="match status" value="1"/>
</dbReference>
<feature type="compositionally biased region" description="Polar residues" evidence="4">
    <location>
        <begin position="1"/>
        <end position="10"/>
    </location>
</feature>
<dbReference type="GO" id="GO:0000786">
    <property type="term" value="C:nucleosome"/>
    <property type="evidence" value="ECO:0007669"/>
    <property type="project" value="UniProtKB-KW"/>
</dbReference>
<comment type="subcellular location">
    <subcellularLocation>
        <location evidence="1">Chromosome</location>
    </subcellularLocation>
</comment>
<name>A0AAD7HCS0_9AGAR</name>
<evidence type="ECO:0000313" key="5">
    <source>
        <dbReference type="EMBL" id="KAJ7717314.1"/>
    </source>
</evidence>
<dbReference type="PRINTS" id="PR00622">
    <property type="entry name" value="HISTONEH3"/>
</dbReference>
<dbReference type="InterPro" id="IPR011011">
    <property type="entry name" value="Znf_FYVE_PHD"/>
</dbReference>
<feature type="compositionally biased region" description="Low complexity" evidence="4">
    <location>
        <begin position="15"/>
        <end position="34"/>
    </location>
</feature>
<sequence>MARTKQTAGKSTGGPAPKKALAAKVSSPAAPPQATLSSSAEVAPRPQRKKRKAAEDPPVDAIMLTLPCTTAPQQPPEEANTWCAGCDDGGKSVDCDTCPRHLCAVCLEFPEGLDEPGHTINFYCPRCWLLNAEKIPKWTAKDEAEADRQPLGFFKDGKPLAPIRYKVPQTLRAQWPLSDTTRLVVLSLRLDGTPLLGDAAALIAHHFAPYYQGAMFLFETLTFDLDTKFEEYDNAVDKLAGRLESYAPAKIMVVLTDHSTPDEGCLHISQGGAASAGAGDVLFRLIPAKLQQVVRQARTSLLVLQVCGALNTGPARQEVADFVAIAGFQHAIGFTTPRFLPAAAHTFLQDISHHFFITGHAKRFQHILATHYELGMHTDIIMYFPAHEIYRYCWTHPIHRPHGHRPPPQCPVCFTLTPFDVASLTETSIVLKCSACQKNGIGAPRQLTFDAPLNFQRIDGKLWAGAKKAKTVQGVWYGEWLHTTRTGNGIPVYHL</sequence>
<dbReference type="EMBL" id="JARKIB010000278">
    <property type="protein sequence ID" value="KAJ7717314.1"/>
    <property type="molecule type" value="Genomic_DNA"/>
</dbReference>
<keyword evidence="2" id="KW-0158">Chromosome</keyword>
<keyword evidence="3" id="KW-0238">DNA-binding</keyword>
<dbReference type="InterPro" id="IPR013083">
    <property type="entry name" value="Znf_RING/FYVE/PHD"/>
</dbReference>
<dbReference type="SUPFAM" id="SSF57903">
    <property type="entry name" value="FYVE/PHD zinc finger"/>
    <property type="match status" value="1"/>
</dbReference>
<evidence type="ECO:0000256" key="2">
    <source>
        <dbReference type="ARBA" id="ARBA00022454"/>
    </source>
</evidence>
<keyword evidence="6" id="KW-1185">Reference proteome</keyword>
<organism evidence="5 6">
    <name type="scientific">Mycena metata</name>
    <dbReference type="NCBI Taxonomy" id="1033252"/>
    <lineage>
        <taxon>Eukaryota</taxon>
        <taxon>Fungi</taxon>
        <taxon>Dikarya</taxon>
        <taxon>Basidiomycota</taxon>
        <taxon>Agaricomycotina</taxon>
        <taxon>Agaricomycetes</taxon>
        <taxon>Agaricomycetidae</taxon>
        <taxon>Agaricales</taxon>
        <taxon>Marasmiineae</taxon>
        <taxon>Mycenaceae</taxon>
        <taxon>Mycena</taxon>
    </lineage>
</organism>
<feature type="region of interest" description="Disordered" evidence="4">
    <location>
        <begin position="1"/>
        <end position="57"/>
    </location>
</feature>
<gene>
    <name evidence="5" type="ORF">B0H16DRAFT_1740611</name>
</gene>
<dbReference type="InterPro" id="IPR000164">
    <property type="entry name" value="Histone_H3/CENP-A"/>
</dbReference>
<dbReference type="GO" id="GO:0003677">
    <property type="term" value="F:DNA binding"/>
    <property type="evidence" value="ECO:0007669"/>
    <property type="project" value="InterPro"/>
</dbReference>
<dbReference type="GO" id="GO:0030527">
    <property type="term" value="F:structural constituent of chromatin"/>
    <property type="evidence" value="ECO:0007669"/>
    <property type="project" value="InterPro"/>
</dbReference>
<evidence type="ECO:0000256" key="1">
    <source>
        <dbReference type="ARBA" id="ARBA00004286"/>
    </source>
</evidence>
<reference evidence="5" key="1">
    <citation type="submission" date="2023-03" db="EMBL/GenBank/DDBJ databases">
        <title>Massive genome expansion in bonnet fungi (Mycena s.s.) driven by repeated elements and novel gene families across ecological guilds.</title>
        <authorList>
            <consortium name="Lawrence Berkeley National Laboratory"/>
            <person name="Harder C.B."/>
            <person name="Miyauchi S."/>
            <person name="Viragh M."/>
            <person name="Kuo A."/>
            <person name="Thoen E."/>
            <person name="Andreopoulos B."/>
            <person name="Lu D."/>
            <person name="Skrede I."/>
            <person name="Drula E."/>
            <person name="Henrissat B."/>
            <person name="Morin E."/>
            <person name="Kohler A."/>
            <person name="Barry K."/>
            <person name="LaButti K."/>
            <person name="Morin E."/>
            <person name="Salamov A."/>
            <person name="Lipzen A."/>
            <person name="Mereny Z."/>
            <person name="Hegedus B."/>
            <person name="Baldrian P."/>
            <person name="Stursova M."/>
            <person name="Weitz H."/>
            <person name="Taylor A."/>
            <person name="Grigoriev I.V."/>
            <person name="Nagy L.G."/>
            <person name="Martin F."/>
            <person name="Kauserud H."/>
        </authorList>
    </citation>
    <scope>NUCLEOTIDE SEQUENCE</scope>
    <source>
        <strain evidence="5">CBHHK182m</strain>
    </source>
</reference>
<accession>A0AAD7HCS0</accession>
<dbReference type="AlphaFoldDB" id="A0AAD7HCS0"/>
<comment type="caution">
    <text evidence="5">The sequence shown here is derived from an EMBL/GenBank/DDBJ whole genome shotgun (WGS) entry which is preliminary data.</text>
</comment>
<keyword evidence="3" id="KW-0544">Nucleosome core</keyword>
<dbReference type="Proteomes" id="UP001215598">
    <property type="component" value="Unassembled WGS sequence"/>
</dbReference>
<proteinExistence type="predicted"/>